<feature type="repeat" description="TPR" evidence="1">
    <location>
        <begin position="965"/>
        <end position="998"/>
    </location>
</feature>
<feature type="signal peptide" evidence="2">
    <location>
        <begin position="1"/>
        <end position="30"/>
    </location>
</feature>
<dbReference type="KEGG" id="oac:Oscil6304_3586"/>
<dbReference type="PANTHER" id="PTHR47691">
    <property type="entry name" value="REGULATOR-RELATED"/>
    <property type="match status" value="1"/>
</dbReference>
<dbReference type="Pfam" id="PF13374">
    <property type="entry name" value="TPR_10"/>
    <property type="match status" value="1"/>
</dbReference>
<reference evidence="4 5" key="1">
    <citation type="submission" date="2012-06" db="EMBL/GenBank/DDBJ databases">
        <title>Finished chromosome of genome of Oscillatoria acuminata PCC 6304.</title>
        <authorList>
            <consortium name="US DOE Joint Genome Institute"/>
            <person name="Gugger M."/>
            <person name="Coursin T."/>
            <person name="Rippka R."/>
            <person name="Tandeau De Marsac N."/>
            <person name="Huntemann M."/>
            <person name="Wei C.-L."/>
            <person name="Han J."/>
            <person name="Detter J.C."/>
            <person name="Han C."/>
            <person name="Tapia R."/>
            <person name="Davenport K."/>
            <person name="Daligault H."/>
            <person name="Erkkila T."/>
            <person name="Gu W."/>
            <person name="Munk A.C.C."/>
            <person name="Teshima H."/>
            <person name="Xu Y."/>
            <person name="Chain P."/>
            <person name="Chen A."/>
            <person name="Krypides N."/>
            <person name="Mavromatis K."/>
            <person name="Markowitz V."/>
            <person name="Szeto E."/>
            <person name="Ivanova N."/>
            <person name="Mikhailova N."/>
            <person name="Ovchinnikova G."/>
            <person name="Pagani I."/>
            <person name="Pati A."/>
            <person name="Goodwin L."/>
            <person name="Peters L."/>
            <person name="Pitluck S."/>
            <person name="Woyke T."/>
            <person name="Kerfeld C."/>
        </authorList>
    </citation>
    <scope>NUCLEOTIDE SEQUENCE [LARGE SCALE GENOMIC DNA]</scope>
    <source>
        <strain evidence="4 5">PCC 6304</strain>
    </source>
</reference>
<dbReference type="PATRIC" id="fig|56110.3.peg.4316"/>
<organism evidence="4 5">
    <name type="scientific">Oscillatoria acuminata PCC 6304</name>
    <dbReference type="NCBI Taxonomy" id="56110"/>
    <lineage>
        <taxon>Bacteria</taxon>
        <taxon>Bacillati</taxon>
        <taxon>Cyanobacteriota</taxon>
        <taxon>Cyanophyceae</taxon>
        <taxon>Oscillatoriophycideae</taxon>
        <taxon>Oscillatoriales</taxon>
        <taxon>Oscillatoriaceae</taxon>
        <taxon>Oscillatoria</taxon>
    </lineage>
</organism>
<proteinExistence type="predicted"/>
<dbReference type="InterPro" id="IPR036388">
    <property type="entry name" value="WH-like_DNA-bd_sf"/>
</dbReference>
<evidence type="ECO:0000313" key="5">
    <source>
        <dbReference type="Proteomes" id="UP000010367"/>
    </source>
</evidence>
<dbReference type="PROSITE" id="PS50005">
    <property type="entry name" value="TPR"/>
    <property type="match status" value="2"/>
</dbReference>
<dbReference type="SUPFAM" id="SSF52540">
    <property type="entry name" value="P-loop containing nucleoside triphosphate hydrolases"/>
    <property type="match status" value="1"/>
</dbReference>
<dbReference type="Gene3D" id="3.40.50.300">
    <property type="entry name" value="P-loop containing nucleotide triphosphate hydrolases"/>
    <property type="match status" value="1"/>
</dbReference>
<dbReference type="Pfam" id="PF00931">
    <property type="entry name" value="NB-ARC"/>
    <property type="match status" value="1"/>
</dbReference>
<dbReference type="Pfam" id="PF13424">
    <property type="entry name" value="TPR_12"/>
    <property type="match status" value="2"/>
</dbReference>
<evidence type="ECO:0000256" key="1">
    <source>
        <dbReference type="PROSITE-ProRule" id="PRU00339"/>
    </source>
</evidence>
<feature type="repeat" description="TPR" evidence="1">
    <location>
        <begin position="925"/>
        <end position="958"/>
    </location>
</feature>
<feature type="domain" description="NB-ARC" evidence="3">
    <location>
        <begin position="353"/>
        <end position="464"/>
    </location>
</feature>
<dbReference type="SMART" id="SM00028">
    <property type="entry name" value="TPR"/>
    <property type="match status" value="7"/>
</dbReference>
<dbReference type="HOGENOM" id="CLU_283983_0_0_3"/>
<dbReference type="AlphaFoldDB" id="K9TMA3"/>
<dbReference type="eggNOG" id="COG0457">
    <property type="taxonomic scope" value="Bacteria"/>
</dbReference>
<dbReference type="Proteomes" id="UP000010367">
    <property type="component" value="Chromosome"/>
</dbReference>
<dbReference type="InterPro" id="IPR019734">
    <property type="entry name" value="TPR_rpt"/>
</dbReference>
<dbReference type="PANTHER" id="PTHR47691:SF3">
    <property type="entry name" value="HTH-TYPE TRANSCRIPTIONAL REGULATOR RV0890C-RELATED"/>
    <property type="match status" value="1"/>
</dbReference>
<dbReference type="InterPro" id="IPR027417">
    <property type="entry name" value="P-loop_NTPase"/>
</dbReference>
<accession>K9TMA3</accession>
<protein>
    <recommendedName>
        <fullName evidence="3">NB-ARC domain-containing protein</fullName>
    </recommendedName>
</protein>
<keyword evidence="5" id="KW-1185">Reference proteome</keyword>
<keyword evidence="2" id="KW-0732">Signal</keyword>
<dbReference type="GO" id="GO:0043531">
    <property type="term" value="F:ADP binding"/>
    <property type="evidence" value="ECO:0007669"/>
    <property type="project" value="InterPro"/>
</dbReference>
<evidence type="ECO:0000256" key="2">
    <source>
        <dbReference type="SAM" id="SignalP"/>
    </source>
</evidence>
<dbReference type="InterPro" id="IPR002182">
    <property type="entry name" value="NB-ARC"/>
</dbReference>
<gene>
    <name evidence="4" type="ORF">Oscil6304_3586</name>
</gene>
<sequence>MPFKLGKVQKRLLTCSGLLVAGTCSTPVLAYFGITAAAIPIVSTIITGVSTMITGVTGGLVANDIGNITDSLGKTQGILINHDLTKAVGRAIGGLILAMAEEPKYKPQKKTLEKLAQAAANNWEIVITSEAEEPENRYGDLTEDQLTQMVLNPQKPVLKIEEWEYLLRDWLEELAQVKLDDTIRKQLAIELRKKFPIALRETLADDFKTGGKAFAKLTISLFRELHSKMVEQQSEILQKLQEVGESQFKLDQALTRLGQLGELQPGSEETIAEFQALGKGIATLLVEVREIKENTVAIQGGISELLQSKEQQLDLLQRIDEQTKERRPREPQEKPQVVGLEILPPVPLWVGRETVMERLQTILTGENGIKVIAIIGQGGIGKSSLAAKLVEAVGVNLAGAKLGETCSYDGVFCLKTQSGTSFDEGAEFLLDALGIAAATAQAEGKIRQIIAGLARGRYLLVLDNLEDILHPSHHPQAGYATSPEWGKLLNALVYGNHRSQTLITSRQLPGDLADARDVETRNFATLPDTTLVHRETLDGVSVEAGVELLRQKQLRDSEADLRWVVERVGGHTFILTQLGNFAKDKPGYLRQHPELVVQSAEPILKAQFARINKNGRDLLRRMCVLRVGINLRGLTFLRLYADGLQKDVRFVWVQWRKQPLNMTEAEIKETEQQVNRLVESSLVECQYDEERQENLYSLHRLVVEFLQTQHQQELPRLFRCVYQFYQSEKSVKKPKILEDLRPVLEAQHLAFQLGNYRQSCEILEVEISKFLTLWGYWNLRRALYEQLLPKFNTRLTQYYALRCLKSLAYIHRDTGNWDLAEKYLRQVIAVEEKIKNIPGGKESIASSWGLLGDIQRNRGNWDEAERLYQQYLEVMTELGDRSGMATSWGVLGDIQRNRGNWDEAERLYQQYLEVMTELGDRSGMASCWGVLGSIQRNRGNWDEAERLFRQSLSLRTELGDRSGMASSWASLGDIQRNRGNWDEAERLFRQSLSLRTELGDRSGMATSWGCLGDNELGKGNLDTAEQYLTEALQQMEELGMTWHIAEANFDLARLWRKRGNEEISQQHYQKSHQLYQQLGAMKDLERIEREWNQKV</sequence>
<dbReference type="SUPFAM" id="SSF48452">
    <property type="entry name" value="TPR-like"/>
    <property type="match status" value="2"/>
</dbReference>
<evidence type="ECO:0000259" key="3">
    <source>
        <dbReference type="Pfam" id="PF00931"/>
    </source>
</evidence>
<dbReference type="RefSeq" id="WP_015149778.1">
    <property type="nucleotide sequence ID" value="NC_019693.1"/>
</dbReference>
<dbReference type="InterPro" id="IPR011990">
    <property type="entry name" value="TPR-like_helical_dom_sf"/>
</dbReference>
<dbReference type="InParanoid" id="K9TMA3"/>
<dbReference type="EMBL" id="CP003607">
    <property type="protein sequence ID" value="AFY83149.1"/>
    <property type="molecule type" value="Genomic_DNA"/>
</dbReference>
<dbReference type="STRING" id="56110.Oscil6304_3586"/>
<keyword evidence="1" id="KW-0802">TPR repeat</keyword>
<feature type="chain" id="PRO_5003935974" description="NB-ARC domain-containing protein" evidence="2">
    <location>
        <begin position="31"/>
        <end position="1095"/>
    </location>
</feature>
<dbReference type="Gene3D" id="1.10.10.10">
    <property type="entry name" value="Winged helix-like DNA-binding domain superfamily/Winged helix DNA-binding domain"/>
    <property type="match status" value="1"/>
</dbReference>
<dbReference type="Gene3D" id="1.25.40.10">
    <property type="entry name" value="Tetratricopeptide repeat domain"/>
    <property type="match status" value="2"/>
</dbReference>
<name>K9TMA3_9CYAN</name>
<evidence type="ECO:0000313" key="4">
    <source>
        <dbReference type="EMBL" id="AFY83149.1"/>
    </source>
</evidence>